<sequence length="516" mass="58991">MSAGEIVAIVTGVLGCVTAILTPLVRSVFEQSTKYIKLDEDVSKYLEEEKQNLLNMIEILREREGTREVPDRARLSGEAWEIVGMIGNCQDIETWDCFGFCWCLADYRKSYLVGKYVSDIKRRVNKLREELESRGVHGINALEEIERKYYRSRTLVGEQAREVSEKIKTEAWKFKSGIIGIFGACGVGKTHVVRYAYESLQIQKDLFTLIWLNVSNRVDLIGLQLDIANQIDLELPNFVSFKDNVKKFKKALRKKFILLVLDDMRKTISLEELGLPIHNILIVITSRSFAVCSEMQCDDKIALKSLSDDEAYELLKIEIGTRFLSTDKIQFTLKKIIKECGCLPLAIIAAAKSLRKYFEYHDVFLTERSLKMESAKFSNLKYIKNKVIQDLKLSYEQLESSRYSCAKKCLLYCATYPRSHAFAATELMNNWMAEGLLREVEDIDEKLGEAKEILEELKDASLLKSTAYEDGEEIVKMHPIVWDMAVELEKEDPPPEELTSRSEMVIATSDMASSSS</sequence>
<keyword evidence="2" id="KW-1185">Reference proteome</keyword>
<name>A0ACC1Y833_MELAZ</name>
<accession>A0ACC1Y833</accession>
<organism evidence="1 2">
    <name type="scientific">Melia azedarach</name>
    <name type="common">Chinaberry tree</name>
    <dbReference type="NCBI Taxonomy" id="155640"/>
    <lineage>
        <taxon>Eukaryota</taxon>
        <taxon>Viridiplantae</taxon>
        <taxon>Streptophyta</taxon>
        <taxon>Embryophyta</taxon>
        <taxon>Tracheophyta</taxon>
        <taxon>Spermatophyta</taxon>
        <taxon>Magnoliopsida</taxon>
        <taxon>eudicotyledons</taxon>
        <taxon>Gunneridae</taxon>
        <taxon>Pentapetalae</taxon>
        <taxon>rosids</taxon>
        <taxon>malvids</taxon>
        <taxon>Sapindales</taxon>
        <taxon>Meliaceae</taxon>
        <taxon>Melia</taxon>
    </lineage>
</organism>
<evidence type="ECO:0000313" key="2">
    <source>
        <dbReference type="Proteomes" id="UP001164539"/>
    </source>
</evidence>
<proteinExistence type="predicted"/>
<dbReference type="EMBL" id="CM051398">
    <property type="protein sequence ID" value="KAJ4718740.1"/>
    <property type="molecule type" value="Genomic_DNA"/>
</dbReference>
<comment type="caution">
    <text evidence="1">The sequence shown here is derived from an EMBL/GenBank/DDBJ whole genome shotgun (WGS) entry which is preliminary data.</text>
</comment>
<protein>
    <submittedName>
        <fullName evidence="1">Disease resistance protein</fullName>
    </submittedName>
</protein>
<gene>
    <name evidence="1" type="ORF">OWV82_010384</name>
</gene>
<reference evidence="1 2" key="1">
    <citation type="journal article" date="2023" name="Science">
        <title>Complex scaffold remodeling in plant triterpene biosynthesis.</title>
        <authorList>
            <person name="De La Pena R."/>
            <person name="Hodgson H."/>
            <person name="Liu J.C."/>
            <person name="Stephenson M.J."/>
            <person name="Martin A.C."/>
            <person name="Owen C."/>
            <person name="Harkess A."/>
            <person name="Leebens-Mack J."/>
            <person name="Jimenez L.E."/>
            <person name="Osbourn A."/>
            <person name="Sattely E.S."/>
        </authorList>
    </citation>
    <scope>NUCLEOTIDE SEQUENCE [LARGE SCALE GENOMIC DNA]</scope>
    <source>
        <strain evidence="2">cv. JPN11</strain>
        <tissue evidence="1">Leaf</tissue>
    </source>
</reference>
<dbReference type="Proteomes" id="UP001164539">
    <property type="component" value="Chromosome 5"/>
</dbReference>
<evidence type="ECO:0000313" key="1">
    <source>
        <dbReference type="EMBL" id="KAJ4718740.1"/>
    </source>
</evidence>